<sequence length="68" mass="7302">MAQPENGQGHGRDLQYADSRRHLCQAGMPGGVPPDVVRWAEGKGSHQGNHARPGPLHNPFQVVAVVDL</sequence>
<dbReference type="AlphaFoldDB" id="A0A919SEW5"/>
<dbReference type="Proteomes" id="UP000680865">
    <property type="component" value="Unassembled WGS sequence"/>
</dbReference>
<keyword evidence="2" id="KW-1185">Reference proteome</keyword>
<reference evidence="1" key="1">
    <citation type="submission" date="2021-03" db="EMBL/GenBank/DDBJ databases">
        <title>Whole genome shotgun sequence of Actinoplanes consettensis NBRC 14913.</title>
        <authorList>
            <person name="Komaki H."/>
            <person name="Tamura T."/>
        </authorList>
    </citation>
    <scope>NUCLEOTIDE SEQUENCE</scope>
    <source>
        <strain evidence="1">NBRC 14913</strain>
    </source>
</reference>
<accession>A0A919SEW5</accession>
<evidence type="ECO:0000313" key="1">
    <source>
        <dbReference type="EMBL" id="GIM69788.1"/>
    </source>
</evidence>
<organism evidence="1 2">
    <name type="scientific">Winogradskya consettensis</name>
    <dbReference type="NCBI Taxonomy" id="113560"/>
    <lineage>
        <taxon>Bacteria</taxon>
        <taxon>Bacillati</taxon>
        <taxon>Actinomycetota</taxon>
        <taxon>Actinomycetes</taxon>
        <taxon>Micromonosporales</taxon>
        <taxon>Micromonosporaceae</taxon>
        <taxon>Winogradskya</taxon>
    </lineage>
</organism>
<name>A0A919SEW5_9ACTN</name>
<gene>
    <name evidence="1" type="ORF">Aco04nite_17040</name>
</gene>
<protein>
    <submittedName>
        <fullName evidence="1">Uncharacterized protein</fullName>
    </submittedName>
</protein>
<proteinExistence type="predicted"/>
<evidence type="ECO:0000313" key="2">
    <source>
        <dbReference type="Proteomes" id="UP000680865"/>
    </source>
</evidence>
<comment type="caution">
    <text evidence="1">The sequence shown here is derived from an EMBL/GenBank/DDBJ whole genome shotgun (WGS) entry which is preliminary data.</text>
</comment>
<dbReference type="EMBL" id="BOQP01000007">
    <property type="protein sequence ID" value="GIM69788.1"/>
    <property type="molecule type" value="Genomic_DNA"/>
</dbReference>